<dbReference type="InterPro" id="IPR016181">
    <property type="entry name" value="Acyl_CoA_acyltransferase"/>
</dbReference>
<dbReference type="EC" id="2.3.1.82" evidence="2"/>
<dbReference type="PROSITE" id="PS51186">
    <property type="entry name" value="GNAT"/>
    <property type="match status" value="1"/>
</dbReference>
<dbReference type="SUPFAM" id="SSF55729">
    <property type="entry name" value="Acyl-CoA N-acyltransferases (Nat)"/>
    <property type="match status" value="1"/>
</dbReference>
<sequence length="188" mass="22183">MLVSDGQLSIRKMLYTDEDFSLLFKWLNDKEVLSYIEGPGTKYTHEQIIEKYGPRAKGEHYVTPCIIECNHSPIGYLQFYQLQEVEIQEYGVKEGRPQYGMDIFIGETDYWNKGVGTAALKSMVRFLFTEREAEDIYIDPQTWNIRAIKSYEKCGFKKVKILYERELFDGVYKDNQLMRISYEEFLVS</sequence>
<feature type="domain" description="N-acetyltransferase" evidence="1">
    <location>
        <begin position="8"/>
        <end position="183"/>
    </location>
</feature>
<dbReference type="PANTHER" id="PTHR43415">
    <property type="entry name" value="SPERMIDINE N(1)-ACETYLTRANSFERASE"/>
    <property type="match status" value="1"/>
</dbReference>
<dbReference type="PANTHER" id="PTHR43415:SF3">
    <property type="entry name" value="GNAT-FAMILY ACETYLTRANSFERASE"/>
    <property type="match status" value="1"/>
</dbReference>
<organism evidence="2 3">
    <name type="scientific">Paenibacillus eucommiae</name>
    <dbReference type="NCBI Taxonomy" id="1355755"/>
    <lineage>
        <taxon>Bacteria</taxon>
        <taxon>Bacillati</taxon>
        <taxon>Bacillota</taxon>
        <taxon>Bacilli</taxon>
        <taxon>Bacillales</taxon>
        <taxon>Paenibacillaceae</taxon>
        <taxon>Paenibacillus</taxon>
    </lineage>
</organism>
<reference evidence="2 3" key="1">
    <citation type="submission" date="2021-03" db="EMBL/GenBank/DDBJ databases">
        <title>Genomic Encyclopedia of Type Strains, Phase IV (KMG-IV): sequencing the most valuable type-strain genomes for metagenomic binning, comparative biology and taxonomic classification.</title>
        <authorList>
            <person name="Goeker M."/>
        </authorList>
    </citation>
    <scope>NUCLEOTIDE SEQUENCE [LARGE SCALE GENOMIC DNA]</scope>
    <source>
        <strain evidence="2 3">DSM 26048</strain>
    </source>
</reference>
<dbReference type="GO" id="GO:0047663">
    <property type="term" value="F:aminoglycoside 6'-N-acetyltransferase activity"/>
    <property type="evidence" value="ECO:0007669"/>
    <property type="project" value="UniProtKB-EC"/>
</dbReference>
<dbReference type="EMBL" id="JAGGLB010000025">
    <property type="protein sequence ID" value="MBP1994419.1"/>
    <property type="molecule type" value="Genomic_DNA"/>
</dbReference>
<proteinExistence type="predicted"/>
<accession>A0ABS4J3J8</accession>
<protein>
    <submittedName>
        <fullName evidence="2">Aminoglycoside 6'-N-acetyltransferase</fullName>
        <ecNumber evidence="2">2.3.1.82</ecNumber>
    </submittedName>
</protein>
<keyword evidence="3" id="KW-1185">Reference proteome</keyword>
<dbReference type="RefSeq" id="WP_209976254.1">
    <property type="nucleotide sequence ID" value="NZ_JAGGLB010000025.1"/>
</dbReference>
<comment type="caution">
    <text evidence="2">The sequence shown here is derived from an EMBL/GenBank/DDBJ whole genome shotgun (WGS) entry which is preliminary data.</text>
</comment>
<name>A0ABS4J3J8_9BACL</name>
<dbReference type="Proteomes" id="UP001519287">
    <property type="component" value="Unassembled WGS sequence"/>
</dbReference>
<evidence type="ECO:0000313" key="3">
    <source>
        <dbReference type="Proteomes" id="UP001519287"/>
    </source>
</evidence>
<gene>
    <name evidence="2" type="ORF">J2Z66_006055</name>
</gene>
<keyword evidence="2" id="KW-0808">Transferase</keyword>
<keyword evidence="2" id="KW-0012">Acyltransferase</keyword>
<dbReference type="InterPro" id="IPR000182">
    <property type="entry name" value="GNAT_dom"/>
</dbReference>
<dbReference type="Pfam" id="PF13523">
    <property type="entry name" value="Acetyltransf_8"/>
    <property type="match status" value="1"/>
</dbReference>
<dbReference type="Gene3D" id="3.40.630.30">
    <property type="match status" value="1"/>
</dbReference>
<evidence type="ECO:0000313" key="2">
    <source>
        <dbReference type="EMBL" id="MBP1994419.1"/>
    </source>
</evidence>
<evidence type="ECO:0000259" key="1">
    <source>
        <dbReference type="PROSITE" id="PS51186"/>
    </source>
</evidence>